<evidence type="ECO:0000256" key="1">
    <source>
        <dbReference type="ARBA" id="ARBA00000548"/>
    </source>
</evidence>
<comment type="cofactor">
    <cofactor evidence="2">
        <name>Ca(2+)</name>
        <dbReference type="ChEBI" id="CHEBI:29108"/>
    </cofactor>
</comment>
<dbReference type="OrthoDB" id="550577at2759"/>
<keyword evidence="6 11" id="KW-0378">Hydrolase</keyword>
<dbReference type="InterPro" id="IPR006047">
    <property type="entry name" value="GH13_cat_dom"/>
</dbReference>
<dbReference type="PANTHER" id="PTHR43447">
    <property type="entry name" value="ALPHA-AMYLASE"/>
    <property type="match status" value="1"/>
</dbReference>
<comment type="catalytic activity">
    <reaction evidence="1 11">
        <text>Endohydrolysis of (1-&gt;4)-alpha-D-glucosidic linkages in polysaccharides containing three or more (1-&gt;4)-alpha-linked D-glucose units.</text>
        <dbReference type="EC" id="3.2.1.1"/>
    </reaction>
</comment>
<dbReference type="EC" id="3.2.1.1" evidence="4 11"/>
<dbReference type="InterPro" id="IPR031319">
    <property type="entry name" value="A-amylase_C"/>
</dbReference>
<keyword evidence="9 11" id="KW-0326">Glycosidase</keyword>
<dbReference type="PRINTS" id="PR00110">
    <property type="entry name" value="ALPHAAMYLASE"/>
</dbReference>
<dbReference type="CDD" id="cd11317">
    <property type="entry name" value="AmyAc_bac_euk_AmyA"/>
    <property type="match status" value="1"/>
</dbReference>
<dbReference type="SUPFAM" id="SSF51011">
    <property type="entry name" value="Glycosyl hydrolase domain"/>
    <property type="match status" value="1"/>
</dbReference>
<reference evidence="14 15" key="1">
    <citation type="journal article" date="2020" name="ISME J.">
        <title>Uncovering the hidden diversity of litter-decomposition mechanisms in mushroom-forming fungi.</title>
        <authorList>
            <person name="Floudas D."/>
            <person name="Bentzer J."/>
            <person name="Ahren D."/>
            <person name="Johansson T."/>
            <person name="Persson P."/>
            <person name="Tunlid A."/>
        </authorList>
    </citation>
    <scope>NUCLEOTIDE SEQUENCE [LARGE SCALE GENOMIC DNA]</scope>
    <source>
        <strain evidence="14 15">CBS 406.79</strain>
    </source>
</reference>
<feature type="domain" description="Alpha-amylase C-terminal" evidence="12">
    <location>
        <begin position="413"/>
        <end position="488"/>
    </location>
</feature>
<evidence type="ECO:0000259" key="12">
    <source>
        <dbReference type="SMART" id="SM00632"/>
    </source>
</evidence>
<dbReference type="AlphaFoldDB" id="A0A8H5CUZ5"/>
<dbReference type="InterPro" id="IPR006048">
    <property type="entry name" value="A-amylase/branching_C"/>
</dbReference>
<dbReference type="Gene3D" id="2.60.40.1180">
    <property type="entry name" value="Golgi alpha-mannosidase II"/>
    <property type="match status" value="1"/>
</dbReference>
<evidence type="ECO:0000313" key="14">
    <source>
        <dbReference type="EMBL" id="KAF5347543.1"/>
    </source>
</evidence>
<keyword evidence="7" id="KW-0106">Calcium</keyword>
<name>A0A8H5CUZ5_9AGAR</name>
<organism evidence="14 15">
    <name type="scientific">Collybiopsis confluens</name>
    <dbReference type="NCBI Taxonomy" id="2823264"/>
    <lineage>
        <taxon>Eukaryota</taxon>
        <taxon>Fungi</taxon>
        <taxon>Dikarya</taxon>
        <taxon>Basidiomycota</taxon>
        <taxon>Agaricomycotina</taxon>
        <taxon>Agaricomycetes</taxon>
        <taxon>Agaricomycetidae</taxon>
        <taxon>Agaricales</taxon>
        <taxon>Marasmiineae</taxon>
        <taxon>Omphalotaceae</taxon>
        <taxon>Collybiopsis</taxon>
    </lineage>
</organism>
<evidence type="ECO:0000256" key="6">
    <source>
        <dbReference type="ARBA" id="ARBA00022801"/>
    </source>
</evidence>
<dbReference type="InterPro" id="IPR006046">
    <property type="entry name" value="Alpha_amylase"/>
</dbReference>
<evidence type="ECO:0000256" key="11">
    <source>
        <dbReference type="RuleBase" id="RU361134"/>
    </source>
</evidence>
<sequence>MNRLSFTRTYCLSFTFLLSLFVYHGLPTVAARLVTRASSGGVIVQLFQWSWDSVAAECTSFIGPAGYEYVQVSPAQEHVTGDEWWTDYQPVSYTITSKRGNRTQFQNMIDACHTAGVKVIADTILNHMTGSDGGLGVAGSNYTRYLYPDTGYESQDFHYCGSEDNSITNWDNGTQIWTCQLENLSDLATDTDHVRGRLADYANDLISLGVDGLRLDAAKSVDFTLGYMSPSLTSDSDIHPEDIANITGRLTSAPYITQEVIWDGGQPVTPKMYTDIGNVQEFRYTTAVLDAFSGNGISNLQNLDKQGWINSSDVNVFVTNHDTERNGPSLNYASPNNTYPIALIFSLASPYGNTVTILSSYSFSDINAGAPNNNSGDCSGTGGSGDGWICQHRWVAIAGMTGFRNNVGTAEMTNWVSPQSNQIAFGRGSLGFVAINNADSEWSTNFTTSLGAGTYCDVISGVASNGSCTGSNFTVSAGSVYATLSPGVL</sequence>
<evidence type="ECO:0000256" key="2">
    <source>
        <dbReference type="ARBA" id="ARBA00001913"/>
    </source>
</evidence>
<feature type="domain" description="Glycosyl hydrolase family 13 catalytic" evidence="13">
    <location>
        <begin position="41"/>
        <end position="404"/>
    </location>
</feature>
<dbReference type="Gene3D" id="3.20.20.80">
    <property type="entry name" value="Glycosidases"/>
    <property type="match status" value="1"/>
</dbReference>
<protein>
    <recommendedName>
        <fullName evidence="4 11">Alpha-amylase</fullName>
        <ecNumber evidence="4 11">3.2.1.1</ecNumber>
    </recommendedName>
</protein>
<evidence type="ECO:0000256" key="5">
    <source>
        <dbReference type="ARBA" id="ARBA00022723"/>
    </source>
</evidence>
<dbReference type="InterPro" id="IPR013780">
    <property type="entry name" value="Glyco_hydro_b"/>
</dbReference>
<evidence type="ECO:0000313" key="15">
    <source>
        <dbReference type="Proteomes" id="UP000518752"/>
    </source>
</evidence>
<dbReference type="Pfam" id="PF00128">
    <property type="entry name" value="Alpha-amylase"/>
    <property type="match status" value="1"/>
</dbReference>
<accession>A0A8H5CUZ5</accession>
<evidence type="ECO:0000259" key="13">
    <source>
        <dbReference type="SMART" id="SM00642"/>
    </source>
</evidence>
<evidence type="ECO:0000256" key="9">
    <source>
        <dbReference type="ARBA" id="ARBA00023295"/>
    </source>
</evidence>
<dbReference type="SUPFAM" id="SSF51445">
    <property type="entry name" value="(Trans)glycosidases"/>
    <property type="match status" value="1"/>
</dbReference>
<evidence type="ECO:0000256" key="10">
    <source>
        <dbReference type="RuleBase" id="RU003615"/>
    </source>
</evidence>
<dbReference type="GO" id="GO:0004556">
    <property type="term" value="F:alpha-amylase activity"/>
    <property type="evidence" value="ECO:0007669"/>
    <property type="project" value="UniProtKB-UniRule"/>
</dbReference>
<keyword evidence="8 11" id="KW-0119">Carbohydrate metabolism</keyword>
<dbReference type="SMART" id="SM00632">
    <property type="entry name" value="Aamy_C"/>
    <property type="match status" value="1"/>
</dbReference>
<dbReference type="GO" id="GO:0005975">
    <property type="term" value="P:carbohydrate metabolic process"/>
    <property type="evidence" value="ECO:0007669"/>
    <property type="project" value="InterPro"/>
</dbReference>
<dbReference type="EMBL" id="JAACJN010000334">
    <property type="protein sequence ID" value="KAF5347543.1"/>
    <property type="molecule type" value="Genomic_DNA"/>
</dbReference>
<comment type="caution">
    <text evidence="14">The sequence shown here is derived from an EMBL/GenBank/DDBJ whole genome shotgun (WGS) entry which is preliminary data.</text>
</comment>
<evidence type="ECO:0000256" key="4">
    <source>
        <dbReference type="ARBA" id="ARBA00012595"/>
    </source>
</evidence>
<dbReference type="Pfam" id="PF02806">
    <property type="entry name" value="Alpha-amylase_C"/>
    <property type="match status" value="1"/>
</dbReference>
<evidence type="ECO:0000256" key="3">
    <source>
        <dbReference type="ARBA" id="ARBA00008061"/>
    </source>
</evidence>
<dbReference type="SMART" id="SM00642">
    <property type="entry name" value="Aamy"/>
    <property type="match status" value="1"/>
</dbReference>
<evidence type="ECO:0000256" key="8">
    <source>
        <dbReference type="ARBA" id="ARBA00023277"/>
    </source>
</evidence>
<dbReference type="InterPro" id="IPR017853">
    <property type="entry name" value="GH"/>
</dbReference>
<gene>
    <name evidence="14" type="ORF">D9757_014297</name>
</gene>
<keyword evidence="5" id="KW-0479">Metal-binding</keyword>
<dbReference type="GO" id="GO:0046872">
    <property type="term" value="F:metal ion binding"/>
    <property type="evidence" value="ECO:0007669"/>
    <property type="project" value="UniProtKB-KW"/>
</dbReference>
<keyword evidence="15" id="KW-1185">Reference proteome</keyword>
<evidence type="ECO:0000256" key="7">
    <source>
        <dbReference type="ARBA" id="ARBA00022837"/>
    </source>
</evidence>
<dbReference type="Proteomes" id="UP000518752">
    <property type="component" value="Unassembled WGS sequence"/>
</dbReference>
<comment type="similarity">
    <text evidence="3 10">Belongs to the glycosyl hydrolase 13 family.</text>
</comment>
<proteinExistence type="inferred from homology"/>